<feature type="chain" id="PRO_5044324072" description="Hexosyltransferase" evidence="2">
    <location>
        <begin position="18"/>
        <end position="639"/>
    </location>
</feature>
<evidence type="ECO:0000313" key="3">
    <source>
        <dbReference type="EMBL" id="KAL1524750.1"/>
    </source>
</evidence>
<sequence>MAWLVAHSLLSFSHAHAEEEALARMLTLHLRSLASERPLPLSELHAHPSCPAPTAGSHTSPSAGVSPRSAIALRAERLFQQTSAALREGEWTHARLALEQTCEAALAVSEETRRRGAELLLSRWHAECEVLLRHLPATPPAAGDHARLLLLLHELGGALLLFGLLGVLPEPVVGLGALHEVAMAINEFGTTNRKTAVSMALWLGATDHERVHEALELLRRYQMCGEREDGSLVGEEERDAWADVGVRLCATLLLRTGRAEEALALLKRVAGEARTVHAFLSLFELSGRLPFPSNAPEARPRFTQEQMLEVLEAALRHPHHAAASEPHLLAWQLRTNLNFGHAHAPAPPFHCPPHPRPSPPPPLSLPPLSLPPPHPTPPRLLIVVPFVARERARLEAALRRWAVGGAYAPCASGAPALSVDLLLYLADPPGLGAEGWRLPLPRLLHGAHVCFRDISLRHANLTKEEQYYAGGWDNTGPNNLFYRLFFDPAVHDRYDVLMWMETDVYPIINNWLPLLYEEARAPRIFWRKGPSQQSDLAHGMVSTHHYHMNSAGLYRLGEPCFVALMERVQEEHPHAPHDVSTHLFLHDPRHFHIWKQHAHRFMYTDIVQNHLGEWTANEVLSTSPDTAFVHGKHYLSQDP</sequence>
<dbReference type="AlphaFoldDB" id="A0AB34JT01"/>
<evidence type="ECO:0008006" key="5">
    <source>
        <dbReference type="Google" id="ProtNLM"/>
    </source>
</evidence>
<name>A0AB34JT01_PRYPA</name>
<organism evidence="3 4">
    <name type="scientific">Prymnesium parvum</name>
    <name type="common">Toxic golden alga</name>
    <dbReference type="NCBI Taxonomy" id="97485"/>
    <lineage>
        <taxon>Eukaryota</taxon>
        <taxon>Haptista</taxon>
        <taxon>Haptophyta</taxon>
        <taxon>Prymnesiophyceae</taxon>
        <taxon>Prymnesiales</taxon>
        <taxon>Prymnesiaceae</taxon>
        <taxon>Prymnesium</taxon>
    </lineage>
</organism>
<comment type="caution">
    <text evidence="3">The sequence shown here is derived from an EMBL/GenBank/DDBJ whole genome shotgun (WGS) entry which is preliminary data.</text>
</comment>
<evidence type="ECO:0000256" key="1">
    <source>
        <dbReference type="SAM" id="MobiDB-lite"/>
    </source>
</evidence>
<dbReference type="Proteomes" id="UP001515480">
    <property type="component" value="Unassembled WGS sequence"/>
</dbReference>
<feature type="region of interest" description="Disordered" evidence="1">
    <location>
        <begin position="348"/>
        <end position="371"/>
    </location>
</feature>
<protein>
    <recommendedName>
        <fullName evidence="5">Hexosyltransferase</fullName>
    </recommendedName>
</protein>
<keyword evidence="4" id="KW-1185">Reference proteome</keyword>
<accession>A0AB34JT01</accession>
<evidence type="ECO:0000256" key="2">
    <source>
        <dbReference type="SAM" id="SignalP"/>
    </source>
</evidence>
<dbReference type="EMBL" id="JBGBPQ010000005">
    <property type="protein sequence ID" value="KAL1524750.1"/>
    <property type="molecule type" value="Genomic_DNA"/>
</dbReference>
<proteinExistence type="predicted"/>
<evidence type="ECO:0000313" key="4">
    <source>
        <dbReference type="Proteomes" id="UP001515480"/>
    </source>
</evidence>
<feature type="region of interest" description="Disordered" evidence="1">
    <location>
        <begin position="44"/>
        <end position="65"/>
    </location>
</feature>
<keyword evidence="2" id="KW-0732">Signal</keyword>
<feature type="signal peptide" evidence="2">
    <location>
        <begin position="1"/>
        <end position="17"/>
    </location>
</feature>
<gene>
    <name evidence="3" type="ORF">AB1Y20_019633</name>
</gene>
<reference evidence="3 4" key="1">
    <citation type="journal article" date="2024" name="Science">
        <title>Giant polyketide synthase enzymes in the biosynthesis of giant marine polyether toxins.</title>
        <authorList>
            <person name="Fallon T.R."/>
            <person name="Shende V.V."/>
            <person name="Wierzbicki I.H."/>
            <person name="Pendleton A.L."/>
            <person name="Watervoot N.F."/>
            <person name="Auber R.P."/>
            <person name="Gonzalez D.J."/>
            <person name="Wisecaver J.H."/>
            <person name="Moore B.S."/>
        </authorList>
    </citation>
    <scope>NUCLEOTIDE SEQUENCE [LARGE SCALE GENOMIC DNA]</scope>
    <source>
        <strain evidence="3 4">12B1</strain>
    </source>
</reference>